<evidence type="ECO:0000256" key="1">
    <source>
        <dbReference type="SAM" id="Phobius"/>
    </source>
</evidence>
<keyword evidence="1" id="KW-0472">Membrane</keyword>
<keyword evidence="1" id="KW-0812">Transmembrane</keyword>
<evidence type="ECO:0000313" key="2">
    <source>
        <dbReference type="EMBL" id="WVZ11004.1"/>
    </source>
</evidence>
<feature type="transmembrane region" description="Helical" evidence="1">
    <location>
        <begin position="75"/>
        <end position="94"/>
    </location>
</feature>
<protein>
    <submittedName>
        <fullName evidence="2">Uncharacterized protein</fullName>
    </submittedName>
</protein>
<name>A0AAQ3RWY0_VIGMU</name>
<evidence type="ECO:0000313" key="3">
    <source>
        <dbReference type="Proteomes" id="UP001374535"/>
    </source>
</evidence>
<keyword evidence="1" id="KW-1133">Transmembrane helix</keyword>
<sequence length="166" mass="19032">MRMIGLVTMRDLHVPGGRKYAVHGEPANVGESLATNWASRLVLSPFHDADEAKVVAAAIDFPCDRNPSLRVANPATNALFVVLILLYLGFRSLLWRTERRRRRTHPRRISQLRSLHHFCFRFRITHCSEPYGEEDKLHPTRTLLLWPNSSLSRLTTTLGPEAQFHI</sequence>
<keyword evidence="3" id="KW-1185">Reference proteome</keyword>
<proteinExistence type="predicted"/>
<gene>
    <name evidence="2" type="ORF">V8G54_015534</name>
</gene>
<dbReference type="EMBL" id="CP144696">
    <property type="protein sequence ID" value="WVZ11004.1"/>
    <property type="molecule type" value="Genomic_DNA"/>
</dbReference>
<dbReference type="AlphaFoldDB" id="A0AAQ3RWY0"/>
<accession>A0AAQ3RWY0</accession>
<reference evidence="2 3" key="1">
    <citation type="journal article" date="2023" name="Life. Sci Alliance">
        <title>Evolutionary insights into 3D genome organization and epigenetic landscape of Vigna mungo.</title>
        <authorList>
            <person name="Junaid A."/>
            <person name="Singh B."/>
            <person name="Bhatia S."/>
        </authorList>
    </citation>
    <scope>NUCLEOTIDE SEQUENCE [LARGE SCALE GENOMIC DNA]</scope>
    <source>
        <strain evidence="2">Urdbean</strain>
    </source>
</reference>
<organism evidence="2 3">
    <name type="scientific">Vigna mungo</name>
    <name type="common">Black gram</name>
    <name type="synonym">Phaseolus mungo</name>
    <dbReference type="NCBI Taxonomy" id="3915"/>
    <lineage>
        <taxon>Eukaryota</taxon>
        <taxon>Viridiplantae</taxon>
        <taxon>Streptophyta</taxon>
        <taxon>Embryophyta</taxon>
        <taxon>Tracheophyta</taxon>
        <taxon>Spermatophyta</taxon>
        <taxon>Magnoliopsida</taxon>
        <taxon>eudicotyledons</taxon>
        <taxon>Gunneridae</taxon>
        <taxon>Pentapetalae</taxon>
        <taxon>rosids</taxon>
        <taxon>fabids</taxon>
        <taxon>Fabales</taxon>
        <taxon>Fabaceae</taxon>
        <taxon>Papilionoideae</taxon>
        <taxon>50 kb inversion clade</taxon>
        <taxon>NPAAA clade</taxon>
        <taxon>indigoferoid/millettioid clade</taxon>
        <taxon>Phaseoleae</taxon>
        <taxon>Vigna</taxon>
    </lineage>
</organism>
<dbReference type="Proteomes" id="UP001374535">
    <property type="component" value="Chromosome 5"/>
</dbReference>